<reference evidence="1" key="1">
    <citation type="submission" date="2019-06" db="EMBL/GenBank/DDBJ databases">
        <authorList>
            <person name="Le Quere A."/>
            <person name="Colella S."/>
        </authorList>
    </citation>
    <scope>NUCLEOTIDE SEQUENCE</scope>
    <source>
        <strain evidence="1">EmedicaeMD41</strain>
    </source>
</reference>
<evidence type="ECO:0000313" key="1">
    <source>
        <dbReference type="EMBL" id="VTZ65213.1"/>
    </source>
</evidence>
<name>A0A508XAJ7_9HYPH</name>
<gene>
    <name evidence="1" type="ORF">EMEDMD4_790237</name>
</gene>
<dbReference type="Proteomes" id="UP000507954">
    <property type="component" value="Unassembled WGS sequence"/>
</dbReference>
<protein>
    <submittedName>
        <fullName evidence="1">Uncharacterized protein</fullName>
    </submittedName>
</protein>
<accession>A0A508XAJ7</accession>
<organism evidence="1">
    <name type="scientific">Sinorhizobium medicae</name>
    <dbReference type="NCBI Taxonomy" id="110321"/>
    <lineage>
        <taxon>Bacteria</taxon>
        <taxon>Pseudomonadati</taxon>
        <taxon>Pseudomonadota</taxon>
        <taxon>Alphaproteobacteria</taxon>
        <taxon>Hyphomicrobiales</taxon>
        <taxon>Rhizobiaceae</taxon>
        <taxon>Sinorhizobium/Ensifer group</taxon>
        <taxon>Sinorhizobium</taxon>
    </lineage>
</organism>
<proteinExistence type="predicted"/>
<dbReference type="EMBL" id="CABFNB010000149">
    <property type="protein sequence ID" value="VTZ65213.1"/>
    <property type="molecule type" value="Genomic_DNA"/>
</dbReference>
<dbReference type="AlphaFoldDB" id="A0A508XAJ7"/>
<sequence>MPMPLPTFVWVQAHDDERWTIPLADFETLLDDLQLFDCAPSAANVTRDDFNAPILVRHKLVLEPALAFLLMPTVRSKWGAAH</sequence>